<accession>A0A1G9SEL3</accession>
<evidence type="ECO:0000256" key="6">
    <source>
        <dbReference type="ARBA" id="ARBA00023136"/>
    </source>
</evidence>
<evidence type="ECO:0000256" key="3">
    <source>
        <dbReference type="ARBA" id="ARBA00022519"/>
    </source>
</evidence>
<dbReference type="PANTHER" id="PTHR33362:SF2">
    <property type="entry name" value="TRAP TRANSPORTER LARGE PERMEASE PROTEIN"/>
    <property type="match status" value="1"/>
</dbReference>
<evidence type="ECO:0000313" key="10">
    <source>
        <dbReference type="Proteomes" id="UP000199476"/>
    </source>
</evidence>
<evidence type="ECO:0000313" key="9">
    <source>
        <dbReference type="EMBL" id="SDM33918.1"/>
    </source>
</evidence>
<keyword evidence="2" id="KW-1003">Cell membrane</keyword>
<keyword evidence="10" id="KW-1185">Reference proteome</keyword>
<dbReference type="EMBL" id="FNGO01000028">
    <property type="protein sequence ID" value="SDM33918.1"/>
    <property type="molecule type" value="Genomic_DNA"/>
</dbReference>
<feature type="transmembrane region" description="Helical" evidence="7">
    <location>
        <begin position="172"/>
        <end position="194"/>
    </location>
</feature>
<dbReference type="RefSeq" id="WP_089761869.1">
    <property type="nucleotide sequence ID" value="NZ_FNGO01000028.1"/>
</dbReference>
<organism evidence="9 10">
    <name type="scientific">Halarsenatibacter silvermanii</name>
    <dbReference type="NCBI Taxonomy" id="321763"/>
    <lineage>
        <taxon>Bacteria</taxon>
        <taxon>Bacillati</taxon>
        <taxon>Bacillota</taxon>
        <taxon>Clostridia</taxon>
        <taxon>Halanaerobiales</taxon>
        <taxon>Halarsenatibacteraceae</taxon>
        <taxon>Halarsenatibacter</taxon>
    </lineage>
</organism>
<dbReference type="NCBIfam" id="TIGR00786">
    <property type="entry name" value="dctM"/>
    <property type="match status" value="1"/>
</dbReference>
<dbReference type="PIRSF" id="PIRSF006066">
    <property type="entry name" value="HI0050"/>
    <property type="match status" value="1"/>
</dbReference>
<sequence length="425" mass="45478">MEALIVFLLCLLLVIVLGIPIGFGIGLTAVAVMHTLGMTNFRIISRRLISGIDIYTLLAIPFFMLAGEIMNQSGIVKDLLKFSRAIVGKFTGGLAHVNILVSMLFAGLSGSSVADTSAIGSILIPMMDEEGYDTPFSTAITCSSALIGVIIPPSIPMIIIGGIAQISIIRLFLGGAIPGIIVGLALMLMAYIIARKRGYPVGSGVSFREFIEVFKKTFWALLLPLIILGGILSGIFTATEAGAVAAVYALLISYFLYGMKWNKYPEILSNAAVNTGIVMLVCGTAMALTWYLATAQVPQYLTHFITEFTESPIVFLLLLNLMLFIVGTVIDLTPALFLLVPILLPVSNQFGIDPVHFGVIMVANLSVGLITPPVGTVLYVGTSIGDISLERLVKALIPMYIIVFAVVLLITYVTPAVMWLPSILS</sequence>
<dbReference type="InterPro" id="IPR010656">
    <property type="entry name" value="DctM"/>
</dbReference>
<feature type="transmembrane region" description="Helical" evidence="7">
    <location>
        <begin position="399"/>
        <end position="420"/>
    </location>
</feature>
<keyword evidence="6 7" id="KW-0472">Membrane</keyword>
<feature type="transmembrane region" description="Helical" evidence="7">
    <location>
        <begin position="242"/>
        <end position="259"/>
    </location>
</feature>
<keyword evidence="3" id="KW-0997">Cell inner membrane</keyword>
<name>A0A1G9SEL3_9FIRM</name>
<feature type="transmembrane region" description="Helical" evidence="7">
    <location>
        <begin position="313"/>
        <end position="343"/>
    </location>
</feature>
<dbReference type="AlphaFoldDB" id="A0A1G9SEL3"/>
<dbReference type="GO" id="GO:0022857">
    <property type="term" value="F:transmembrane transporter activity"/>
    <property type="evidence" value="ECO:0007669"/>
    <property type="project" value="TreeGrafter"/>
</dbReference>
<comment type="subcellular location">
    <subcellularLocation>
        <location evidence="1">Cell inner membrane</location>
        <topology evidence="1">Multi-pass membrane protein</topology>
    </subcellularLocation>
</comment>
<evidence type="ECO:0000256" key="2">
    <source>
        <dbReference type="ARBA" id="ARBA00022475"/>
    </source>
</evidence>
<feature type="transmembrane region" description="Helical" evidence="7">
    <location>
        <begin position="218"/>
        <end position="236"/>
    </location>
</feature>
<feature type="transmembrane region" description="Helical" evidence="7">
    <location>
        <begin position="145"/>
        <end position="166"/>
    </location>
</feature>
<keyword evidence="5 7" id="KW-1133">Transmembrane helix</keyword>
<feature type="transmembrane region" description="Helical" evidence="7">
    <location>
        <begin position="48"/>
        <end position="67"/>
    </location>
</feature>
<feature type="transmembrane region" description="Helical" evidence="7">
    <location>
        <begin position="6"/>
        <end position="36"/>
    </location>
</feature>
<protein>
    <submittedName>
        <fullName evidence="9">TRAP transporter, DctM subunit</fullName>
    </submittedName>
</protein>
<feature type="domain" description="TRAP C4-dicarboxylate transport system permease DctM subunit" evidence="8">
    <location>
        <begin position="8"/>
        <end position="414"/>
    </location>
</feature>
<evidence type="ECO:0000256" key="5">
    <source>
        <dbReference type="ARBA" id="ARBA00022989"/>
    </source>
</evidence>
<proteinExistence type="predicted"/>
<dbReference type="PANTHER" id="PTHR33362">
    <property type="entry name" value="SIALIC ACID TRAP TRANSPORTER PERMEASE PROTEIN SIAT-RELATED"/>
    <property type="match status" value="1"/>
</dbReference>
<evidence type="ECO:0000256" key="4">
    <source>
        <dbReference type="ARBA" id="ARBA00022692"/>
    </source>
</evidence>
<keyword evidence="4 7" id="KW-0812">Transmembrane</keyword>
<evidence type="ECO:0000259" key="8">
    <source>
        <dbReference type="Pfam" id="PF06808"/>
    </source>
</evidence>
<feature type="transmembrane region" description="Helical" evidence="7">
    <location>
        <begin position="271"/>
        <end position="293"/>
    </location>
</feature>
<feature type="transmembrane region" description="Helical" evidence="7">
    <location>
        <begin position="355"/>
        <end position="379"/>
    </location>
</feature>
<evidence type="ECO:0000256" key="7">
    <source>
        <dbReference type="SAM" id="Phobius"/>
    </source>
</evidence>
<dbReference type="STRING" id="321763.SAMN04488692_12817"/>
<gene>
    <name evidence="9" type="ORF">SAMN04488692_12817</name>
</gene>
<dbReference type="Pfam" id="PF06808">
    <property type="entry name" value="DctM"/>
    <property type="match status" value="1"/>
</dbReference>
<dbReference type="OrthoDB" id="9785600at2"/>
<reference evidence="9 10" key="1">
    <citation type="submission" date="2016-10" db="EMBL/GenBank/DDBJ databases">
        <authorList>
            <person name="de Groot N.N."/>
        </authorList>
    </citation>
    <scope>NUCLEOTIDE SEQUENCE [LARGE SCALE GENOMIC DNA]</scope>
    <source>
        <strain evidence="9 10">SLAS-1</strain>
    </source>
</reference>
<dbReference type="InterPro" id="IPR004681">
    <property type="entry name" value="TRAP_DctM"/>
</dbReference>
<evidence type="ECO:0000256" key="1">
    <source>
        <dbReference type="ARBA" id="ARBA00004429"/>
    </source>
</evidence>
<dbReference type="GO" id="GO:0005886">
    <property type="term" value="C:plasma membrane"/>
    <property type="evidence" value="ECO:0007669"/>
    <property type="project" value="UniProtKB-SubCell"/>
</dbReference>
<dbReference type="Proteomes" id="UP000199476">
    <property type="component" value="Unassembled WGS sequence"/>
</dbReference>